<reference evidence="5 6" key="1">
    <citation type="journal article" date="2016" name="Genome Biol. Evol.">
        <title>Divergent and convergent evolution of fungal pathogenicity.</title>
        <authorList>
            <person name="Shang Y."/>
            <person name="Xiao G."/>
            <person name="Zheng P."/>
            <person name="Cen K."/>
            <person name="Zhan S."/>
            <person name="Wang C."/>
        </authorList>
    </citation>
    <scope>NUCLEOTIDE SEQUENCE [LARGE SCALE GENOMIC DNA]</scope>
    <source>
        <strain evidence="5 6">RCEF 2490</strain>
    </source>
</reference>
<dbReference type="GO" id="GO:0005634">
    <property type="term" value="C:nucleus"/>
    <property type="evidence" value="ECO:0007669"/>
    <property type="project" value="UniProtKB-SubCell"/>
</dbReference>
<feature type="compositionally biased region" description="Low complexity" evidence="3">
    <location>
        <begin position="34"/>
        <end position="53"/>
    </location>
</feature>
<proteinExistence type="predicted"/>
<dbReference type="InterPro" id="IPR039845">
    <property type="entry name" value="FAM192A"/>
</dbReference>
<protein>
    <submittedName>
        <fullName evidence="5">NEFA-interacting nuclear protein NIP30</fullName>
    </submittedName>
</protein>
<dbReference type="PANTHER" id="PTHR13495">
    <property type="entry name" value="NEFA-INTERACTING NUCLEAR PROTEIN NIP30"/>
    <property type="match status" value="1"/>
</dbReference>
<dbReference type="PANTHER" id="PTHR13495:SF0">
    <property type="entry name" value="PSME3-INTERACTING PROTEIN"/>
    <property type="match status" value="1"/>
</dbReference>
<evidence type="ECO:0000256" key="1">
    <source>
        <dbReference type="ARBA" id="ARBA00004123"/>
    </source>
</evidence>
<dbReference type="Pfam" id="PF10187">
    <property type="entry name" value="FAM192A_Fyv6_N"/>
    <property type="match status" value="1"/>
</dbReference>
<keyword evidence="6" id="KW-1185">Reference proteome</keyword>
<evidence type="ECO:0000313" key="5">
    <source>
        <dbReference type="EMBL" id="KZZ96010.1"/>
    </source>
</evidence>
<keyword evidence="2" id="KW-0539">Nucleus</keyword>
<dbReference type="OrthoDB" id="75807at2759"/>
<comment type="subcellular location">
    <subcellularLocation>
        <location evidence="1">Nucleus</location>
    </subcellularLocation>
</comment>
<dbReference type="AlphaFoldDB" id="A0A166PD68"/>
<accession>A0A166PD68</accession>
<organism evidence="5 6">
    <name type="scientific">Moelleriella libera RCEF 2490</name>
    <dbReference type="NCBI Taxonomy" id="1081109"/>
    <lineage>
        <taxon>Eukaryota</taxon>
        <taxon>Fungi</taxon>
        <taxon>Dikarya</taxon>
        <taxon>Ascomycota</taxon>
        <taxon>Pezizomycotina</taxon>
        <taxon>Sordariomycetes</taxon>
        <taxon>Hypocreomycetidae</taxon>
        <taxon>Hypocreales</taxon>
        <taxon>Clavicipitaceae</taxon>
        <taxon>Moelleriella</taxon>
    </lineage>
</organism>
<dbReference type="STRING" id="1081109.A0A166PD68"/>
<feature type="region of interest" description="Disordered" evidence="3">
    <location>
        <begin position="154"/>
        <end position="276"/>
    </location>
</feature>
<evidence type="ECO:0000313" key="6">
    <source>
        <dbReference type="Proteomes" id="UP000078544"/>
    </source>
</evidence>
<feature type="region of interest" description="Disordered" evidence="3">
    <location>
        <begin position="1"/>
        <end position="88"/>
    </location>
</feature>
<dbReference type="Proteomes" id="UP000078544">
    <property type="component" value="Unassembled WGS sequence"/>
</dbReference>
<gene>
    <name evidence="5" type="ORF">AAL_04306</name>
</gene>
<name>A0A166PD68_9HYPO</name>
<feature type="compositionally biased region" description="Low complexity" evidence="3">
    <location>
        <begin position="165"/>
        <end position="174"/>
    </location>
</feature>
<feature type="compositionally biased region" description="Basic and acidic residues" evidence="3">
    <location>
        <begin position="58"/>
        <end position="88"/>
    </location>
</feature>
<dbReference type="InterPro" id="IPR019331">
    <property type="entry name" value="FAM192A/Fyv6_N"/>
</dbReference>
<evidence type="ECO:0000256" key="2">
    <source>
        <dbReference type="ARBA" id="ARBA00023242"/>
    </source>
</evidence>
<dbReference type="EMBL" id="AZGY01000008">
    <property type="protein sequence ID" value="KZZ96010.1"/>
    <property type="molecule type" value="Genomic_DNA"/>
</dbReference>
<evidence type="ECO:0000256" key="3">
    <source>
        <dbReference type="SAM" id="MobiDB-lite"/>
    </source>
</evidence>
<evidence type="ECO:0000259" key="4">
    <source>
        <dbReference type="Pfam" id="PF10187"/>
    </source>
</evidence>
<sequence length="276" mass="30239">MSRFVSGGTIGPSGEQAAARDDESKITATGAESQQPLGLPQQQEQQQQQQQPLAGRASRAEWEAVQQELDRKRAEQKARLASGGEERSLYDVLQANKAAKQAAFEEQNKIRNQFRALDDDEIDFLDDVLAKKRLEEERVRRETEEGLRAFRQRQLETEHGNGMTAAAAAAAAAAREGGDGAATQNEGGEVKKEGKEDEAEAEDWAAARKRKRARDKDKGLVKKKKAAPQQQQQQQNGHDEVSSVKELAASKTEHVKVAGSKKSALVSYGSDDSDDD</sequence>
<comment type="caution">
    <text evidence="5">The sequence shown here is derived from an EMBL/GenBank/DDBJ whole genome shotgun (WGS) entry which is preliminary data.</text>
</comment>
<feature type="domain" description="FAM192A/Fyv6 N-terminal" evidence="4">
    <location>
        <begin position="55"/>
        <end position="151"/>
    </location>
</feature>